<proteinExistence type="predicted"/>
<name>A0A8H9K6R5_VIBVL</name>
<dbReference type="Pfam" id="PF09414">
    <property type="entry name" value="RNA_ligase"/>
    <property type="match status" value="1"/>
</dbReference>
<dbReference type="PANTHER" id="PTHR43883">
    <property type="entry name" value="SLR0207 PROTEIN"/>
    <property type="match status" value="1"/>
</dbReference>
<evidence type="ECO:0000313" key="2">
    <source>
        <dbReference type="EMBL" id="HAS8538503.1"/>
    </source>
</evidence>
<dbReference type="SUPFAM" id="SSF56091">
    <property type="entry name" value="DNA ligase/mRNA capping enzyme, catalytic domain"/>
    <property type="match status" value="1"/>
</dbReference>
<dbReference type="InterPro" id="IPR021122">
    <property type="entry name" value="RNA_ligase_dom_REL/Rnl2"/>
</dbReference>
<dbReference type="Proteomes" id="UP000863257">
    <property type="component" value="Unassembled WGS sequence"/>
</dbReference>
<evidence type="ECO:0000259" key="1">
    <source>
        <dbReference type="Pfam" id="PF09414"/>
    </source>
</evidence>
<dbReference type="AlphaFoldDB" id="A0A8H9K6R5"/>
<accession>A0A8H9K6R5</accession>
<organism evidence="2">
    <name type="scientific">Vibrio vulnificus</name>
    <dbReference type="NCBI Taxonomy" id="672"/>
    <lineage>
        <taxon>Bacteria</taxon>
        <taxon>Pseudomonadati</taxon>
        <taxon>Pseudomonadota</taxon>
        <taxon>Gammaproteobacteria</taxon>
        <taxon>Vibrionales</taxon>
        <taxon>Vibrionaceae</taxon>
        <taxon>Vibrio</taxon>
    </lineage>
</organism>
<dbReference type="EMBL" id="DACRBY010000001">
    <property type="protein sequence ID" value="HAS8538503.1"/>
    <property type="molecule type" value="Genomic_DNA"/>
</dbReference>
<reference evidence="2" key="1">
    <citation type="journal article" date="2018" name="Genome Biol.">
        <title>SKESA: strategic k-mer extension for scrupulous assemblies.</title>
        <authorList>
            <person name="Souvorov A."/>
            <person name="Agarwala R."/>
            <person name="Lipman D.J."/>
        </authorList>
    </citation>
    <scope>NUCLEOTIDE SEQUENCE</scope>
    <source>
        <strain evidence="2">BCW_3452</strain>
    </source>
</reference>
<dbReference type="Gene3D" id="3.30.470.30">
    <property type="entry name" value="DNA ligase/mRNA capping enzyme"/>
    <property type="match status" value="1"/>
</dbReference>
<sequence length="240" mass="27929">MQRYKHPSILHHHTSPGVQKDDKILPMIKLEKLYGREYIASIKLDGENTTAYPDSYVHPRSVEYSYHPARTRMKALAQQIGYLFPSDLNRLSLEDCYARHSISYDNLIAHQNIFNAWDHENKAMHWDRVDEISKLLNIPTAPVVWRGNLTEDVIVKLTSILDTDRCEGLVFRPVDGFAYENTGSETFKWVREGHVQTDKNWMRQQVVPNELKSYPSMDEGYAEFIDFCGFTKEKMDTINA</sequence>
<comment type="caution">
    <text evidence="2">The sequence shown here is derived from an EMBL/GenBank/DDBJ whole genome shotgun (WGS) entry which is preliminary data.</text>
</comment>
<dbReference type="PANTHER" id="PTHR43883:SF1">
    <property type="entry name" value="GLUCONOKINASE"/>
    <property type="match status" value="1"/>
</dbReference>
<protein>
    <recommendedName>
        <fullName evidence="1">RNA ligase domain-containing protein</fullName>
    </recommendedName>
</protein>
<gene>
    <name evidence="2" type="ORF">I7730_01655</name>
</gene>
<reference evidence="2" key="2">
    <citation type="submission" date="2019-01" db="EMBL/GenBank/DDBJ databases">
        <authorList>
            <consortium name="NCBI Pathogen Detection Project"/>
        </authorList>
    </citation>
    <scope>NUCLEOTIDE SEQUENCE</scope>
    <source>
        <strain evidence="2">BCW_3452</strain>
    </source>
</reference>
<dbReference type="InterPro" id="IPR052732">
    <property type="entry name" value="Cell-binding_unc_protein"/>
</dbReference>
<feature type="domain" description="RNA ligase" evidence="1">
    <location>
        <begin position="37"/>
        <end position="190"/>
    </location>
</feature>